<keyword evidence="1" id="KW-0560">Oxidoreductase</keyword>
<dbReference type="InterPro" id="IPR036291">
    <property type="entry name" value="NAD(P)-bd_dom_sf"/>
</dbReference>
<evidence type="ECO:0000256" key="1">
    <source>
        <dbReference type="RuleBase" id="RU003369"/>
    </source>
</evidence>
<feature type="domain" description="Lactate/malate dehydrogenase C-terminal" evidence="3">
    <location>
        <begin position="240"/>
        <end position="377"/>
    </location>
</feature>
<dbReference type="InterPro" id="IPR022383">
    <property type="entry name" value="Lactate/malate_DH_C"/>
</dbReference>
<proteinExistence type="inferred from homology"/>
<dbReference type="SUPFAM" id="SSF51735">
    <property type="entry name" value="NAD(P)-binding Rossmann-fold domains"/>
    <property type="match status" value="1"/>
</dbReference>
<dbReference type="EMBL" id="CAUEEQ010078357">
    <property type="protein sequence ID" value="CAJ0967492.1"/>
    <property type="molecule type" value="Genomic_DNA"/>
</dbReference>
<evidence type="ECO:0000313" key="4">
    <source>
        <dbReference type="EMBL" id="CAJ0967492.1"/>
    </source>
</evidence>
<evidence type="ECO:0000259" key="3">
    <source>
        <dbReference type="Pfam" id="PF02866"/>
    </source>
</evidence>
<dbReference type="Pfam" id="PF00056">
    <property type="entry name" value="Ldh_1_N"/>
    <property type="match status" value="1"/>
</dbReference>
<dbReference type="Pfam" id="PF02866">
    <property type="entry name" value="Ldh_1_C"/>
    <property type="match status" value="1"/>
</dbReference>
<comment type="similarity">
    <text evidence="1">Belongs to the LDH/MDH superfamily.</text>
</comment>
<protein>
    <submittedName>
        <fullName evidence="4">Uncharacterized protein</fullName>
    </submittedName>
</protein>
<feature type="domain" description="Lactate/malate dehydrogenase N-terminal" evidence="2">
    <location>
        <begin position="158"/>
        <end position="236"/>
    </location>
</feature>
<keyword evidence="5" id="KW-1185">Reference proteome</keyword>
<gene>
    <name evidence="4" type="ORF">RIMI_LOCUS22259025</name>
</gene>
<dbReference type="InterPro" id="IPR015955">
    <property type="entry name" value="Lactate_DH/Glyco_Ohase_4_C"/>
</dbReference>
<evidence type="ECO:0000313" key="5">
    <source>
        <dbReference type="Proteomes" id="UP001176940"/>
    </source>
</evidence>
<dbReference type="PANTHER" id="PTHR43128:SF33">
    <property type="entry name" value="UBIQUITIN-CONJUGATING ENZYME E2 VARIANT 3"/>
    <property type="match status" value="1"/>
</dbReference>
<dbReference type="Gene3D" id="3.40.50.720">
    <property type="entry name" value="NAD(P)-binding Rossmann-like Domain"/>
    <property type="match status" value="1"/>
</dbReference>
<dbReference type="PANTHER" id="PTHR43128">
    <property type="entry name" value="L-2-HYDROXYCARBOXYLATE DEHYDROGENASE (NAD(P)(+))"/>
    <property type="match status" value="1"/>
</dbReference>
<reference evidence="4" key="1">
    <citation type="submission" date="2023-07" db="EMBL/GenBank/DDBJ databases">
        <authorList>
            <person name="Stuckert A."/>
        </authorList>
    </citation>
    <scope>NUCLEOTIDE SEQUENCE</scope>
</reference>
<evidence type="ECO:0000259" key="2">
    <source>
        <dbReference type="Pfam" id="PF00056"/>
    </source>
</evidence>
<dbReference type="InterPro" id="IPR001236">
    <property type="entry name" value="Lactate/malate_DH_N"/>
</dbReference>
<dbReference type="Proteomes" id="UP001176940">
    <property type="component" value="Unassembled WGS sequence"/>
</dbReference>
<sequence length="399" mass="43592">MNVSEKRIFTPKTTICSLIKEMTATFEDELPLYSLSAAEASRQKELLTFISQVTDGVSGVDVSGKSRSKVAVIGGGDLALACLLAISSKRAADSLVLIDVSDGGSKGGGTTDLQLFTIPDLEISKVRKKKIMRHSPRISCEDCDLYWRKMKITSIRTSDLFRLADSKVIVITLNAWRSAQSYLEVLQSNVNLLRGFVPAVSYHCPNSVLVIASQPVEIMTYVAWKLSGLPSSQVIGIGCNLDSARFQDVVKTLTSSSEESQTGWVIGEQGANKVAAWSDPASENNHKPGKIYPKLFQEQLTNRAMEIIIDKGQRSWSIGLSVADLVDTIVQNKKKVHSVSSLAKGFFNIQNDVFLSVPCVLGDSGVLGSPQILQHEDHVFDTLHRSAASIHNLQRQLNL</sequence>
<accession>A0ABN9ML61</accession>
<comment type="caution">
    <text evidence="4">The sequence shown here is derived from an EMBL/GenBank/DDBJ whole genome shotgun (WGS) entry which is preliminary data.</text>
</comment>
<name>A0ABN9ML61_9NEOB</name>
<dbReference type="Gene3D" id="3.90.110.10">
    <property type="entry name" value="Lactate dehydrogenase/glycoside hydrolase, family 4, C-terminal"/>
    <property type="match status" value="1"/>
</dbReference>
<organism evidence="4 5">
    <name type="scientific">Ranitomeya imitator</name>
    <name type="common">mimic poison frog</name>
    <dbReference type="NCBI Taxonomy" id="111125"/>
    <lineage>
        <taxon>Eukaryota</taxon>
        <taxon>Metazoa</taxon>
        <taxon>Chordata</taxon>
        <taxon>Craniata</taxon>
        <taxon>Vertebrata</taxon>
        <taxon>Euteleostomi</taxon>
        <taxon>Amphibia</taxon>
        <taxon>Batrachia</taxon>
        <taxon>Anura</taxon>
        <taxon>Neobatrachia</taxon>
        <taxon>Hyloidea</taxon>
        <taxon>Dendrobatidae</taxon>
        <taxon>Dendrobatinae</taxon>
        <taxon>Ranitomeya</taxon>
    </lineage>
</organism>
<dbReference type="SUPFAM" id="SSF56327">
    <property type="entry name" value="LDH C-terminal domain-like"/>
    <property type="match status" value="1"/>
</dbReference>